<reference evidence="3 4" key="1">
    <citation type="journal article" date="2021" name="Sci. Rep.">
        <title>The distribution of antibiotic resistance genes in chicken gut microbiota commensals.</title>
        <authorList>
            <person name="Juricova H."/>
            <person name="Matiasovicova J."/>
            <person name="Kubasova T."/>
            <person name="Cejkova D."/>
            <person name="Rychlik I."/>
        </authorList>
    </citation>
    <scope>NUCLEOTIDE SEQUENCE [LARGE SCALE GENOMIC DNA]</scope>
    <source>
        <strain evidence="3 4">An773</strain>
    </source>
</reference>
<feature type="domain" description="Glycosyl transferase family 1" evidence="1">
    <location>
        <begin position="222"/>
        <end position="383"/>
    </location>
</feature>
<dbReference type="Proteomes" id="UP000716906">
    <property type="component" value="Unassembled WGS sequence"/>
</dbReference>
<dbReference type="InterPro" id="IPR050194">
    <property type="entry name" value="Glycosyltransferase_grp1"/>
</dbReference>
<gene>
    <name evidence="3" type="ORF">H7U36_10695</name>
</gene>
<dbReference type="EMBL" id="JACLYY010000010">
    <property type="protein sequence ID" value="MBM6738561.1"/>
    <property type="molecule type" value="Genomic_DNA"/>
</dbReference>
<dbReference type="Gene3D" id="3.40.50.2000">
    <property type="entry name" value="Glycogen Phosphorylase B"/>
    <property type="match status" value="2"/>
</dbReference>
<feature type="domain" description="Glycosyltransferase subfamily 4-like N-terminal" evidence="2">
    <location>
        <begin position="23"/>
        <end position="211"/>
    </location>
</feature>
<evidence type="ECO:0000313" key="4">
    <source>
        <dbReference type="Proteomes" id="UP000716906"/>
    </source>
</evidence>
<keyword evidence="4" id="KW-1185">Reference proteome</keyword>
<proteinExistence type="predicted"/>
<dbReference type="PANTHER" id="PTHR45947">
    <property type="entry name" value="SULFOQUINOVOSYL TRANSFERASE SQD2"/>
    <property type="match status" value="1"/>
</dbReference>
<dbReference type="RefSeq" id="WP_205156128.1">
    <property type="nucleotide sequence ID" value="NZ_JACLYY010000010.1"/>
</dbReference>
<dbReference type="Pfam" id="PF13439">
    <property type="entry name" value="Glyco_transf_4"/>
    <property type="match status" value="1"/>
</dbReference>
<evidence type="ECO:0000313" key="3">
    <source>
        <dbReference type="EMBL" id="MBM6738561.1"/>
    </source>
</evidence>
<accession>A0ABS2EAC6</accession>
<dbReference type="CDD" id="cd03794">
    <property type="entry name" value="GT4_WbuB-like"/>
    <property type="match status" value="1"/>
</dbReference>
<dbReference type="SUPFAM" id="SSF53756">
    <property type="entry name" value="UDP-Glycosyltransferase/glycogen phosphorylase"/>
    <property type="match status" value="1"/>
</dbReference>
<comment type="caution">
    <text evidence="3">The sequence shown here is derived from an EMBL/GenBank/DDBJ whole genome shotgun (WGS) entry which is preliminary data.</text>
</comment>
<organism evidence="3 4">
    <name type="scientific">Faecalicatena fissicatena</name>
    <dbReference type="NCBI Taxonomy" id="290055"/>
    <lineage>
        <taxon>Bacteria</taxon>
        <taxon>Bacillati</taxon>
        <taxon>Bacillota</taxon>
        <taxon>Clostridia</taxon>
        <taxon>Lachnospirales</taxon>
        <taxon>Lachnospiraceae</taxon>
        <taxon>Faecalicatena</taxon>
    </lineage>
</organism>
<dbReference type="PANTHER" id="PTHR45947:SF3">
    <property type="entry name" value="SULFOQUINOVOSYL TRANSFERASE SQD2"/>
    <property type="match status" value="1"/>
</dbReference>
<evidence type="ECO:0000259" key="2">
    <source>
        <dbReference type="Pfam" id="PF13439"/>
    </source>
</evidence>
<dbReference type="InterPro" id="IPR001296">
    <property type="entry name" value="Glyco_trans_1"/>
</dbReference>
<dbReference type="InterPro" id="IPR028098">
    <property type="entry name" value="Glyco_trans_4-like_N"/>
</dbReference>
<evidence type="ECO:0000259" key="1">
    <source>
        <dbReference type="Pfam" id="PF00534"/>
    </source>
</evidence>
<protein>
    <submittedName>
        <fullName evidence="3">Glycosyltransferase family 4 protein</fullName>
    </submittedName>
</protein>
<name>A0ABS2EAC6_9FIRM</name>
<sequence length="415" mass="46680">MNLLFLDSYFEPETIAYTHLEKNLLEGLVKEGSKVQVICPTPTRGVSAQVREEYKGRKSEKLHSGKVRVRRFWAPQEGRNPIIRAFRYFWCNFRSYQLAVRIKGVDLVFSNSTPPTQGMLSALTAKRLSKKYKKKVPFVYNLQDIFPDSLVNAGISSKGSFLWKIGRRIENYTYENADKIIVISEGFKRNIMAKGAPEEKIKVISNWIDLDSVHPMSREDNKLINEFGIDPYKFLVIYAGNFGAAQGADIVLKAAEKLKDESNIQFVIFGGGPYFEEAKKTAEKLDNVFIHELMPADRISEVYSLGDVALITCKPGTGNAGMPSKTWSIMACNTPIIASFDTDSDLADVIRDSRAGVCIDPGNVDVLLGAIKVAYSEWGVGRQNSHSLREYVRLNASKEICVNRYIETIKSQCNR</sequence>
<dbReference type="Pfam" id="PF00534">
    <property type="entry name" value="Glycos_transf_1"/>
    <property type="match status" value="1"/>
</dbReference>